<reference evidence="2" key="2">
    <citation type="journal article" date="2023" name="BMC Genomics">
        <title>Pest status, molecular evolution, and epigenetic factors derived from the genome assembly of Frankliniella fusca, a thysanopteran phytovirus vector.</title>
        <authorList>
            <person name="Catto M.A."/>
            <person name="Labadie P.E."/>
            <person name="Jacobson A.L."/>
            <person name="Kennedy G.G."/>
            <person name="Srinivasan R."/>
            <person name="Hunt B.G."/>
        </authorList>
    </citation>
    <scope>NUCLEOTIDE SEQUENCE</scope>
    <source>
        <strain evidence="2">PL_HMW_Pooled</strain>
    </source>
</reference>
<evidence type="ECO:0000256" key="1">
    <source>
        <dbReference type="SAM" id="MobiDB-lite"/>
    </source>
</evidence>
<dbReference type="Proteomes" id="UP001219518">
    <property type="component" value="Unassembled WGS sequence"/>
</dbReference>
<evidence type="ECO:0000313" key="3">
    <source>
        <dbReference type="Proteomes" id="UP001219518"/>
    </source>
</evidence>
<sequence length="179" mass="19809">MVAQQRSAMPKGPGSQPNGLTTVQLQFHCSSAATNLQSDSICSTRNAVTTTQVAQLAATDNHPMDHGKSEVWDSQIPTAVQLLQFQLQFMSRSFHPGPADAPESLEWWLWVWGVSVRFQLTCSSPREWRLGTRLHNGRRPINHPADNGAIMNGSVINAPRAAVDALLLERESDRLLEKE</sequence>
<gene>
    <name evidence="2" type="ORF">KUF71_006085</name>
</gene>
<feature type="region of interest" description="Disordered" evidence="1">
    <location>
        <begin position="1"/>
        <end position="20"/>
    </location>
</feature>
<comment type="caution">
    <text evidence="2">The sequence shown here is derived from an EMBL/GenBank/DDBJ whole genome shotgun (WGS) entry which is preliminary data.</text>
</comment>
<name>A0AAE1LEW5_9NEOP</name>
<proteinExistence type="predicted"/>
<reference evidence="2" key="1">
    <citation type="submission" date="2021-07" db="EMBL/GenBank/DDBJ databases">
        <authorList>
            <person name="Catto M.A."/>
            <person name="Jacobson A."/>
            <person name="Kennedy G."/>
            <person name="Labadie P."/>
            <person name="Hunt B.G."/>
            <person name="Srinivasan R."/>
        </authorList>
    </citation>
    <scope>NUCLEOTIDE SEQUENCE</scope>
    <source>
        <strain evidence="2">PL_HMW_Pooled</strain>
        <tissue evidence="2">Head</tissue>
    </source>
</reference>
<evidence type="ECO:0000313" key="2">
    <source>
        <dbReference type="EMBL" id="KAK3916189.1"/>
    </source>
</evidence>
<dbReference type="EMBL" id="JAHWGI010000499">
    <property type="protein sequence ID" value="KAK3916189.1"/>
    <property type="molecule type" value="Genomic_DNA"/>
</dbReference>
<protein>
    <submittedName>
        <fullName evidence="2">LysM domain-containing GPI-anchored protein 2</fullName>
    </submittedName>
</protein>
<dbReference type="AlphaFoldDB" id="A0AAE1LEW5"/>
<accession>A0AAE1LEW5</accession>
<feature type="non-terminal residue" evidence="2">
    <location>
        <position position="1"/>
    </location>
</feature>
<organism evidence="2 3">
    <name type="scientific">Frankliniella fusca</name>
    <dbReference type="NCBI Taxonomy" id="407009"/>
    <lineage>
        <taxon>Eukaryota</taxon>
        <taxon>Metazoa</taxon>
        <taxon>Ecdysozoa</taxon>
        <taxon>Arthropoda</taxon>
        <taxon>Hexapoda</taxon>
        <taxon>Insecta</taxon>
        <taxon>Pterygota</taxon>
        <taxon>Neoptera</taxon>
        <taxon>Paraneoptera</taxon>
        <taxon>Thysanoptera</taxon>
        <taxon>Terebrantia</taxon>
        <taxon>Thripoidea</taxon>
        <taxon>Thripidae</taxon>
        <taxon>Frankliniella</taxon>
    </lineage>
</organism>
<keyword evidence="3" id="KW-1185">Reference proteome</keyword>